<dbReference type="PROSITE" id="PS00108">
    <property type="entry name" value="PROTEIN_KINASE_ST"/>
    <property type="match status" value="1"/>
</dbReference>
<evidence type="ECO:0000256" key="6">
    <source>
        <dbReference type="ARBA" id="ARBA00022679"/>
    </source>
</evidence>
<dbReference type="InterPro" id="IPR050108">
    <property type="entry name" value="CDK"/>
</dbReference>
<accession>A0A0V0R2Z7</accession>
<dbReference type="CDD" id="cd07840">
    <property type="entry name" value="STKc_CDK9_like"/>
    <property type="match status" value="1"/>
</dbReference>
<evidence type="ECO:0000256" key="19">
    <source>
        <dbReference type="SAM" id="MobiDB-lite"/>
    </source>
</evidence>
<dbReference type="PANTHER" id="PTHR24056:SF233">
    <property type="entry name" value="CYCLIN-DEPENDENT KINASE 9"/>
    <property type="match status" value="1"/>
</dbReference>
<evidence type="ECO:0000256" key="3">
    <source>
        <dbReference type="ARBA" id="ARBA00012409"/>
    </source>
</evidence>
<dbReference type="Proteomes" id="UP000054937">
    <property type="component" value="Unassembled WGS sequence"/>
</dbReference>
<feature type="region of interest" description="Disordered" evidence="19">
    <location>
        <begin position="474"/>
        <end position="561"/>
    </location>
</feature>
<dbReference type="OMA" id="DECHEMT"/>
<dbReference type="EMBL" id="LDAU01000057">
    <property type="protein sequence ID" value="KRX08882.1"/>
    <property type="molecule type" value="Genomic_DNA"/>
</dbReference>
<evidence type="ECO:0000256" key="11">
    <source>
        <dbReference type="ARBA" id="ARBA00038543"/>
    </source>
</evidence>
<keyword evidence="8 21" id="KW-0418">Kinase</keyword>
<dbReference type="Gene3D" id="1.10.510.10">
    <property type="entry name" value="Transferase(Phosphotransferase) domain 1"/>
    <property type="match status" value="1"/>
</dbReference>
<dbReference type="InterPro" id="IPR017441">
    <property type="entry name" value="Protein_kinase_ATP_BS"/>
</dbReference>
<dbReference type="InParanoid" id="A0A0V0R2Z7"/>
<keyword evidence="6" id="KW-0808">Transferase</keyword>
<evidence type="ECO:0000256" key="1">
    <source>
        <dbReference type="ARBA" id="ARBA00004123"/>
    </source>
</evidence>
<name>A0A0V0R2Z7_PSEPJ</name>
<evidence type="ECO:0000256" key="4">
    <source>
        <dbReference type="ARBA" id="ARBA00012425"/>
    </source>
</evidence>
<keyword evidence="7 18" id="KW-0547">Nucleotide-binding</keyword>
<dbReference type="FunFam" id="1.10.510.10:FF:000415">
    <property type="entry name" value="CMGC/CDK/CRK7 protein kinase, variant"/>
    <property type="match status" value="1"/>
</dbReference>
<evidence type="ECO:0000256" key="10">
    <source>
        <dbReference type="ARBA" id="ARBA00023242"/>
    </source>
</evidence>
<evidence type="ECO:0000313" key="21">
    <source>
        <dbReference type="EMBL" id="KRX08882.1"/>
    </source>
</evidence>
<dbReference type="GO" id="GO:0005634">
    <property type="term" value="C:nucleus"/>
    <property type="evidence" value="ECO:0007669"/>
    <property type="project" value="UniProtKB-SubCell"/>
</dbReference>
<evidence type="ECO:0000256" key="9">
    <source>
        <dbReference type="ARBA" id="ARBA00022840"/>
    </source>
</evidence>
<dbReference type="PROSITE" id="PS00107">
    <property type="entry name" value="PROTEIN_KINASE_ATP"/>
    <property type="match status" value="1"/>
</dbReference>
<feature type="compositionally biased region" description="Low complexity" evidence="19">
    <location>
        <begin position="485"/>
        <end position="497"/>
    </location>
</feature>
<comment type="catalytic activity">
    <reaction evidence="15">
        <text>L-threonyl-[protein] + ATP = O-phospho-L-threonyl-[protein] + ADP + H(+)</text>
        <dbReference type="Rhea" id="RHEA:46608"/>
        <dbReference type="Rhea" id="RHEA-COMP:11060"/>
        <dbReference type="Rhea" id="RHEA-COMP:11605"/>
        <dbReference type="ChEBI" id="CHEBI:15378"/>
        <dbReference type="ChEBI" id="CHEBI:30013"/>
        <dbReference type="ChEBI" id="CHEBI:30616"/>
        <dbReference type="ChEBI" id="CHEBI:61977"/>
        <dbReference type="ChEBI" id="CHEBI:456216"/>
        <dbReference type="EC" id="2.7.11.22"/>
    </reaction>
</comment>
<proteinExistence type="inferred from homology"/>
<comment type="subunit">
    <text evidence="11">May form a complex composed of at least the catalytic subunit CRK2 and a cyclin.</text>
</comment>
<comment type="caution">
    <text evidence="21">The sequence shown here is derived from an EMBL/GenBank/DDBJ whole genome shotgun (WGS) entry which is preliminary data.</text>
</comment>
<dbReference type="Pfam" id="PF00069">
    <property type="entry name" value="Pkinase"/>
    <property type="match status" value="1"/>
</dbReference>
<dbReference type="PROSITE" id="PS50011">
    <property type="entry name" value="PROTEIN_KINASE_DOM"/>
    <property type="match status" value="1"/>
</dbReference>
<evidence type="ECO:0000256" key="12">
    <source>
        <dbReference type="ARBA" id="ARBA00039612"/>
    </source>
</evidence>
<dbReference type="GO" id="GO:0004693">
    <property type="term" value="F:cyclin-dependent protein serine/threonine kinase activity"/>
    <property type="evidence" value="ECO:0007669"/>
    <property type="project" value="UniProtKB-EC"/>
</dbReference>
<evidence type="ECO:0000256" key="14">
    <source>
        <dbReference type="ARBA" id="ARBA00042858"/>
    </source>
</evidence>
<dbReference type="GO" id="GO:0005524">
    <property type="term" value="F:ATP binding"/>
    <property type="evidence" value="ECO:0007669"/>
    <property type="project" value="UniProtKB-UniRule"/>
</dbReference>
<reference evidence="21 22" key="1">
    <citation type="journal article" date="2015" name="Sci. Rep.">
        <title>Genome of the facultative scuticociliatosis pathogen Pseudocohnilembus persalinus provides insight into its virulence through horizontal gene transfer.</title>
        <authorList>
            <person name="Xiong J."/>
            <person name="Wang G."/>
            <person name="Cheng J."/>
            <person name="Tian M."/>
            <person name="Pan X."/>
            <person name="Warren A."/>
            <person name="Jiang C."/>
            <person name="Yuan D."/>
            <person name="Miao W."/>
        </authorList>
    </citation>
    <scope>NUCLEOTIDE SEQUENCE [LARGE SCALE GENOMIC DNA]</scope>
    <source>
        <strain evidence="21">36N120E</strain>
    </source>
</reference>
<dbReference type="AlphaFoldDB" id="A0A0V0R2Z7"/>
<keyword evidence="10" id="KW-0539">Nucleus</keyword>
<dbReference type="SMART" id="SM00220">
    <property type="entry name" value="S_TKc"/>
    <property type="match status" value="1"/>
</dbReference>
<keyword evidence="9 18" id="KW-0067">ATP-binding</keyword>
<evidence type="ECO:0000256" key="18">
    <source>
        <dbReference type="PROSITE-ProRule" id="PRU10141"/>
    </source>
</evidence>
<dbReference type="InterPro" id="IPR011009">
    <property type="entry name" value="Kinase-like_dom_sf"/>
</dbReference>
<evidence type="ECO:0000313" key="22">
    <source>
        <dbReference type="Proteomes" id="UP000054937"/>
    </source>
</evidence>
<protein>
    <recommendedName>
        <fullName evidence="12">Cyclin-dependent kinase 2 homolog</fullName>
        <ecNumber evidence="4">2.7.11.22</ecNumber>
        <ecNumber evidence="3">2.7.11.23</ecNumber>
    </recommendedName>
    <alternativeName>
        <fullName evidence="13">Cell division control protein 2 homolog</fullName>
    </alternativeName>
    <alternativeName>
        <fullName evidence="14">cdc2-related kinase 2</fullName>
    </alternativeName>
</protein>
<dbReference type="Gene3D" id="3.30.200.20">
    <property type="entry name" value="Phosphorylase Kinase, domain 1"/>
    <property type="match status" value="1"/>
</dbReference>
<feature type="binding site" evidence="18">
    <location>
        <position position="142"/>
    </location>
    <ligand>
        <name>ATP</name>
        <dbReference type="ChEBI" id="CHEBI:30616"/>
    </ligand>
</feature>
<dbReference type="EC" id="2.7.11.23" evidence="3"/>
<evidence type="ECO:0000256" key="13">
    <source>
        <dbReference type="ARBA" id="ARBA00041902"/>
    </source>
</evidence>
<feature type="compositionally biased region" description="Low complexity" evidence="19">
    <location>
        <begin position="522"/>
        <end position="543"/>
    </location>
</feature>
<organism evidence="21 22">
    <name type="scientific">Pseudocohnilembus persalinus</name>
    <name type="common">Ciliate</name>
    <dbReference type="NCBI Taxonomy" id="266149"/>
    <lineage>
        <taxon>Eukaryota</taxon>
        <taxon>Sar</taxon>
        <taxon>Alveolata</taxon>
        <taxon>Ciliophora</taxon>
        <taxon>Intramacronucleata</taxon>
        <taxon>Oligohymenophorea</taxon>
        <taxon>Scuticociliatia</taxon>
        <taxon>Philasterida</taxon>
        <taxon>Pseudocohnilembidae</taxon>
        <taxon>Pseudocohnilembus</taxon>
    </lineage>
</organism>
<feature type="region of interest" description="Disordered" evidence="19">
    <location>
        <begin position="584"/>
        <end position="604"/>
    </location>
</feature>
<dbReference type="PANTHER" id="PTHR24056">
    <property type="entry name" value="CELL DIVISION PROTEIN KINASE"/>
    <property type="match status" value="1"/>
</dbReference>
<dbReference type="EC" id="2.7.11.22" evidence="4"/>
<comment type="catalytic activity">
    <reaction evidence="17">
        <text>[DNA-directed RNA polymerase] + ATP = phospho-[DNA-directed RNA polymerase] + ADP + H(+)</text>
        <dbReference type="Rhea" id="RHEA:10216"/>
        <dbReference type="Rhea" id="RHEA-COMP:11321"/>
        <dbReference type="Rhea" id="RHEA-COMP:11322"/>
        <dbReference type="ChEBI" id="CHEBI:15378"/>
        <dbReference type="ChEBI" id="CHEBI:30616"/>
        <dbReference type="ChEBI" id="CHEBI:43176"/>
        <dbReference type="ChEBI" id="CHEBI:68546"/>
        <dbReference type="ChEBI" id="CHEBI:456216"/>
        <dbReference type="EC" id="2.7.11.23"/>
    </reaction>
</comment>
<comment type="similarity">
    <text evidence="2">Belongs to the protein kinase superfamily. CMGC Ser/Thr protein kinase family. CDC2/CDKX subfamily.</text>
</comment>
<dbReference type="FunFam" id="3.30.200.20:FF:000124">
    <property type="entry name" value="Cyclin-dependent kinase 4"/>
    <property type="match status" value="1"/>
</dbReference>
<dbReference type="InterPro" id="IPR008271">
    <property type="entry name" value="Ser/Thr_kinase_AS"/>
</dbReference>
<evidence type="ECO:0000256" key="16">
    <source>
        <dbReference type="ARBA" id="ARBA00048367"/>
    </source>
</evidence>
<evidence type="ECO:0000256" key="8">
    <source>
        <dbReference type="ARBA" id="ARBA00022777"/>
    </source>
</evidence>
<keyword evidence="22" id="KW-1185">Reference proteome</keyword>
<comment type="catalytic activity">
    <reaction evidence="16">
        <text>L-seryl-[protein] + ATP = O-phospho-L-seryl-[protein] + ADP + H(+)</text>
        <dbReference type="Rhea" id="RHEA:17989"/>
        <dbReference type="Rhea" id="RHEA-COMP:9863"/>
        <dbReference type="Rhea" id="RHEA-COMP:11604"/>
        <dbReference type="ChEBI" id="CHEBI:15378"/>
        <dbReference type="ChEBI" id="CHEBI:29999"/>
        <dbReference type="ChEBI" id="CHEBI:30616"/>
        <dbReference type="ChEBI" id="CHEBI:83421"/>
        <dbReference type="ChEBI" id="CHEBI:456216"/>
        <dbReference type="EC" id="2.7.11.22"/>
    </reaction>
</comment>
<dbReference type="OrthoDB" id="28397at2759"/>
<feature type="compositionally biased region" description="Basic and acidic residues" evidence="19">
    <location>
        <begin position="498"/>
        <end position="514"/>
    </location>
</feature>
<keyword evidence="5" id="KW-0723">Serine/threonine-protein kinase</keyword>
<evidence type="ECO:0000256" key="5">
    <source>
        <dbReference type="ARBA" id="ARBA00022527"/>
    </source>
</evidence>
<dbReference type="GO" id="GO:0008353">
    <property type="term" value="F:RNA polymerase II CTD heptapeptide repeat kinase activity"/>
    <property type="evidence" value="ECO:0007669"/>
    <property type="project" value="UniProtKB-EC"/>
</dbReference>
<dbReference type="SUPFAM" id="SSF56112">
    <property type="entry name" value="Protein kinase-like (PK-like)"/>
    <property type="match status" value="1"/>
</dbReference>
<sequence length="618" mass="71744">MDQQQAQQYPLLINKYSSTSTTVQSDLQINNQNFQNSQIQNSQRTQINIQQQQLQQQQQSSQIQAQYSEFQTEPPKPSKKKEKTSKKDRKSKSEKKEKNNKVNLRSKHVNKYYKVIEEVGQGAYGRVYKAEYLKNNTLVALKKFESTNDDHNNNGFPITALREIKLLKQLDHQNILKLREIIVTKPSERNRFRGSTFMVLDYMNHDFSGLFKTKYSFPYPQIKNIMLQILQGVNYLHQQQICHRDLKIANILLNNDGVVKIGDFGLARHMPQEQQQYTFKVVTLWYRAPELLLGNKQYSTQIDMWSVGCILAEFLCGDNLLKGDGEARQIEKIFELCGSPSEEYWPGHKNLPLYKDLAPRQEYQNKLKEKVLFKNPNLDEVGLDLLEKLLQLNPDKRLTAVQALEHPFFKTQPFPEKISKLNKDECHEMTVGRNYKRKIHAPQNNNQYGTDYKNVNNIKGQNYYMQQSQSKFNYKDPFKQSSSSQKYQLNYNNGNNNNDDKKYQKSRDKEKEDVYSPSMLDNLNNNNNNGNNSSNNNRNIGFSNKKDNQKQQNSNTNENKGLSDLASLVAGVQIENQNTASGLEDLLSGSKRNGTANQNQNNQQYIPEPELFKKTKLN</sequence>
<feature type="compositionally biased region" description="Basic residues" evidence="19">
    <location>
        <begin position="77"/>
        <end position="93"/>
    </location>
</feature>
<gene>
    <name evidence="21" type="ORF">PPERSA_08986</name>
</gene>
<feature type="region of interest" description="Disordered" evidence="19">
    <location>
        <begin position="58"/>
        <end position="104"/>
    </location>
</feature>
<feature type="domain" description="Protein kinase" evidence="20">
    <location>
        <begin position="113"/>
        <end position="409"/>
    </location>
</feature>
<comment type="subcellular location">
    <subcellularLocation>
        <location evidence="1">Nucleus</location>
    </subcellularLocation>
</comment>
<evidence type="ECO:0000256" key="17">
    <source>
        <dbReference type="ARBA" id="ARBA00049280"/>
    </source>
</evidence>
<evidence type="ECO:0000259" key="20">
    <source>
        <dbReference type="PROSITE" id="PS50011"/>
    </source>
</evidence>
<evidence type="ECO:0000256" key="2">
    <source>
        <dbReference type="ARBA" id="ARBA00006485"/>
    </source>
</evidence>
<dbReference type="InterPro" id="IPR000719">
    <property type="entry name" value="Prot_kinase_dom"/>
</dbReference>
<evidence type="ECO:0000256" key="15">
    <source>
        <dbReference type="ARBA" id="ARBA00047811"/>
    </source>
</evidence>
<evidence type="ECO:0000256" key="7">
    <source>
        <dbReference type="ARBA" id="ARBA00022741"/>
    </source>
</evidence>